<name>A0A8J3CTE2_9PROT</name>
<comment type="caution">
    <text evidence="1">The sequence shown here is derived from an EMBL/GenBank/DDBJ whole genome shotgun (WGS) entry which is preliminary data.</text>
</comment>
<reference evidence="1" key="2">
    <citation type="submission" date="2020-09" db="EMBL/GenBank/DDBJ databases">
        <authorList>
            <person name="Sun Q."/>
            <person name="Kim S."/>
        </authorList>
    </citation>
    <scope>NUCLEOTIDE SEQUENCE</scope>
    <source>
        <strain evidence="1">KCTC 32513</strain>
    </source>
</reference>
<keyword evidence="2" id="KW-1185">Reference proteome</keyword>
<dbReference type="RefSeq" id="WP_189499426.1">
    <property type="nucleotide sequence ID" value="NZ_BMZH01000016.1"/>
</dbReference>
<dbReference type="Proteomes" id="UP000634004">
    <property type="component" value="Unassembled WGS sequence"/>
</dbReference>
<dbReference type="Gene3D" id="3.30.1870.10">
    <property type="entry name" value="EreA-like, domain 2"/>
    <property type="match status" value="1"/>
</dbReference>
<sequence length="401" mass="44334">MQVIIKILKWLGLLFLSSVLLVIALPWFPVIADSFTAKTQKDYLSENEVRLDLTQADGNFAFDDAFYENRLFMLGEMHGYSRVQSIDLALLTHLNQRLGVRDYMAEIDPATAIIFNHYLRTGQDEALINVFNAWHDERQSQWGNLDFLKKIRSIRDLNVSLPDDQKIRFIGVDGPSKEKFVAMAQTLSDVDEDTAYAVNMMLLEANASRVDGSSRYRHILSNIALMDKALPEAKFYGLWGISHINKVGTNGSPSLSAYLNSGTEKVSPTFKDAVATITTLCVGACSNMIPSGAFPGIPKPKNGELYTEAPMSFDNGWMFRTRGIGAAKSVMGDAPNMLFDINNPGSPYIKSPALVGSSGYMSMIRNFHIDGPAAENFDAVILMNGSNALKPIKGEAFVFTK</sequence>
<dbReference type="EMBL" id="BMZH01000016">
    <property type="protein sequence ID" value="GHB03396.1"/>
    <property type="molecule type" value="Genomic_DNA"/>
</dbReference>
<reference evidence="1" key="1">
    <citation type="journal article" date="2014" name="Int. J. Syst. Evol. Microbiol.">
        <title>Complete genome sequence of Corynebacterium casei LMG S-19264T (=DSM 44701T), isolated from a smear-ripened cheese.</title>
        <authorList>
            <consortium name="US DOE Joint Genome Institute (JGI-PGF)"/>
            <person name="Walter F."/>
            <person name="Albersmeier A."/>
            <person name="Kalinowski J."/>
            <person name="Ruckert C."/>
        </authorList>
    </citation>
    <scope>NUCLEOTIDE SEQUENCE</scope>
    <source>
        <strain evidence="1">KCTC 32513</strain>
    </source>
</reference>
<organism evidence="1 2">
    <name type="scientific">Algimonas arctica</name>
    <dbReference type="NCBI Taxonomy" id="1479486"/>
    <lineage>
        <taxon>Bacteria</taxon>
        <taxon>Pseudomonadati</taxon>
        <taxon>Pseudomonadota</taxon>
        <taxon>Alphaproteobacteria</taxon>
        <taxon>Maricaulales</taxon>
        <taxon>Robiginitomaculaceae</taxon>
        <taxon>Algimonas</taxon>
    </lineage>
</organism>
<accession>A0A8J3CTE2</accession>
<evidence type="ECO:0000313" key="2">
    <source>
        <dbReference type="Proteomes" id="UP000634004"/>
    </source>
</evidence>
<evidence type="ECO:0008006" key="3">
    <source>
        <dbReference type="Google" id="ProtNLM"/>
    </source>
</evidence>
<protein>
    <recommendedName>
        <fullName evidence="3">Erythromycin esterase family protein</fullName>
    </recommendedName>
</protein>
<proteinExistence type="predicted"/>
<evidence type="ECO:0000313" key="1">
    <source>
        <dbReference type="EMBL" id="GHB03396.1"/>
    </source>
</evidence>
<dbReference type="AlphaFoldDB" id="A0A8J3CTE2"/>
<gene>
    <name evidence="1" type="ORF">GCM10009069_27610</name>
</gene>
<dbReference type="SUPFAM" id="SSF159501">
    <property type="entry name" value="EreA/ChaN-like"/>
    <property type="match status" value="1"/>
</dbReference>